<dbReference type="EMBL" id="MT783706">
    <property type="protein sequence ID" value="QNO11429.1"/>
    <property type="molecule type" value="Genomic_DNA"/>
</dbReference>
<reference evidence="2 3" key="1">
    <citation type="submission" date="2020-07" db="EMBL/GenBank/DDBJ databases">
        <authorList>
            <person name="Shneider M.M."/>
            <person name="Timoshina O.V."/>
            <person name="Evseev P.V."/>
            <person name="Shelenkov A.A."/>
            <person name="Mikhailova Y.V."/>
            <person name="Yanushevich Y."/>
            <person name="Shagin D.A."/>
            <person name="Miroshnikov K.A."/>
        </authorList>
    </citation>
    <scope>NUCLEOTIDE SEQUENCE [LARGE SCALE GENOMIC DNA]</scope>
</reference>
<proteinExistence type="predicted"/>
<feature type="transmembrane region" description="Helical" evidence="1">
    <location>
        <begin position="25"/>
        <end position="43"/>
    </location>
</feature>
<dbReference type="Proteomes" id="UP000516232">
    <property type="component" value="Segment"/>
</dbReference>
<organismHost>
    <name type="scientific">Acinetobacter baumannii</name>
    <dbReference type="NCBI Taxonomy" id="470"/>
</organismHost>
<keyword evidence="1" id="KW-1133">Transmembrane helix</keyword>
<accession>A0A7G9VYL4</accession>
<sequence>MRFMIKKFKSVDDGWGIGTKPANPAVTWWVLGALLILCAVVLFRCN</sequence>
<protein>
    <submittedName>
        <fullName evidence="2">Uncharacterized protein</fullName>
    </submittedName>
</protein>
<keyword evidence="1" id="KW-0472">Membrane</keyword>
<evidence type="ECO:0000313" key="3">
    <source>
        <dbReference type="Proteomes" id="UP000516232"/>
    </source>
</evidence>
<organism evidence="2 3">
    <name type="scientific">Acinetobacter phage Aristophanes</name>
    <dbReference type="NCBI Taxonomy" id="2759203"/>
    <lineage>
        <taxon>Viruses</taxon>
        <taxon>Duplodnaviria</taxon>
        <taxon>Heunggongvirae</taxon>
        <taxon>Uroviricota</taxon>
        <taxon>Caudoviricetes</taxon>
        <taxon>Autographivirales</taxon>
        <taxon>Autoscriptoviridae</taxon>
        <taxon>Beijerinckvirinae</taxon>
        <taxon>Aristophanesvirus</taxon>
        <taxon>Aristophanesvirus aristophanes</taxon>
    </lineage>
</organism>
<name>A0A7G9VYL4_BPACA</name>
<keyword evidence="1" id="KW-0812">Transmembrane</keyword>
<evidence type="ECO:0000313" key="2">
    <source>
        <dbReference type="EMBL" id="QNO11429.1"/>
    </source>
</evidence>
<evidence type="ECO:0000256" key="1">
    <source>
        <dbReference type="SAM" id="Phobius"/>
    </source>
</evidence>
<gene>
    <name evidence="2" type="ORF">Aristophanes_00005</name>
</gene>
<keyword evidence="3" id="KW-1185">Reference proteome</keyword>